<proteinExistence type="predicted"/>
<protein>
    <submittedName>
        <fullName evidence="1">Uncharacterized protein</fullName>
    </submittedName>
</protein>
<organism evidence="1 2">
    <name type="scientific">Candidatus Muproteobacteria bacterium RBG_16_60_9</name>
    <dbReference type="NCBI Taxonomy" id="1817755"/>
    <lineage>
        <taxon>Bacteria</taxon>
        <taxon>Pseudomonadati</taxon>
        <taxon>Pseudomonadota</taxon>
        <taxon>Candidatus Muproteobacteria</taxon>
    </lineage>
</organism>
<gene>
    <name evidence="1" type="ORF">A2W18_12685</name>
</gene>
<name>A0A1F6VIL2_9PROT</name>
<comment type="caution">
    <text evidence="1">The sequence shown here is derived from an EMBL/GenBank/DDBJ whole genome shotgun (WGS) entry which is preliminary data.</text>
</comment>
<sequence length="92" mass="10536">MKTYLKPHSPEWFEALEKSNPKQAAQTRQILSVAGREDVCSICGDEPAREYALVDEQAVWIIVSTLNLCKDCLDIRRDVHRENFVLLPIEHG</sequence>
<dbReference type="AlphaFoldDB" id="A0A1F6VIL2"/>
<accession>A0A1F6VIL2</accession>
<reference evidence="1 2" key="1">
    <citation type="journal article" date="2016" name="Nat. Commun.">
        <title>Thousands of microbial genomes shed light on interconnected biogeochemical processes in an aquifer system.</title>
        <authorList>
            <person name="Anantharaman K."/>
            <person name="Brown C.T."/>
            <person name="Hug L.A."/>
            <person name="Sharon I."/>
            <person name="Castelle C.J."/>
            <person name="Probst A.J."/>
            <person name="Thomas B.C."/>
            <person name="Singh A."/>
            <person name="Wilkins M.J."/>
            <person name="Karaoz U."/>
            <person name="Brodie E.L."/>
            <person name="Williams K.H."/>
            <person name="Hubbard S.S."/>
            <person name="Banfield J.F."/>
        </authorList>
    </citation>
    <scope>NUCLEOTIDE SEQUENCE [LARGE SCALE GENOMIC DNA]</scope>
</reference>
<dbReference type="Proteomes" id="UP000179076">
    <property type="component" value="Unassembled WGS sequence"/>
</dbReference>
<dbReference type="EMBL" id="MFSP01000021">
    <property type="protein sequence ID" value="OGI69406.1"/>
    <property type="molecule type" value="Genomic_DNA"/>
</dbReference>
<evidence type="ECO:0000313" key="1">
    <source>
        <dbReference type="EMBL" id="OGI69406.1"/>
    </source>
</evidence>
<evidence type="ECO:0000313" key="2">
    <source>
        <dbReference type="Proteomes" id="UP000179076"/>
    </source>
</evidence>